<evidence type="ECO:0000313" key="1">
    <source>
        <dbReference type="EMBL" id="ACV58129.1"/>
    </source>
</evidence>
<protein>
    <submittedName>
        <fullName evidence="1">Uncharacterized protein</fullName>
    </submittedName>
</protein>
<dbReference type="KEGG" id="aac:Aaci_1093"/>
<sequence length="134" mass="15054">MRVLERYTARFVVWSRHTPGRKLVALVQDVRDRAGNLVRNHAWLQLGFESPHCQPILQSGEMVEFYAWRDRYRRLKPPPPGVELEPCISFRVAGCLYPVDFDQEGDTCESTSVVAQTLAPAACAVAEGAGVDPR</sequence>
<proteinExistence type="predicted"/>
<organism evidence="1 2">
    <name type="scientific">Alicyclobacillus acidocaldarius subsp. acidocaldarius (strain ATCC 27009 / DSM 446 / BCRC 14685 / JCM 5260 / KCTC 1825 / NBRC 15652 / NCIMB 11725 / NRRL B-14509 / 104-IA)</name>
    <name type="common">Bacillus acidocaldarius</name>
    <dbReference type="NCBI Taxonomy" id="521098"/>
    <lineage>
        <taxon>Bacteria</taxon>
        <taxon>Bacillati</taxon>
        <taxon>Bacillota</taxon>
        <taxon>Bacilli</taxon>
        <taxon>Bacillales</taxon>
        <taxon>Alicyclobacillaceae</taxon>
        <taxon>Alicyclobacillus</taxon>
    </lineage>
</organism>
<dbReference type="STRING" id="521098.Aaci_1093"/>
<evidence type="ECO:0000313" key="2">
    <source>
        <dbReference type="Proteomes" id="UP000001917"/>
    </source>
</evidence>
<accession>C8WVK7</accession>
<name>C8WVK7_ALIAD</name>
<keyword evidence="2" id="KW-1185">Reference proteome</keyword>
<reference evidence="1 2" key="2">
    <citation type="journal article" date="2010" name="Stand. Genomic Sci.">
        <title>Complete genome sequence of Alicyclobacillus acidocaldarius type strain (104-IA).</title>
        <authorList>
            <person name="Mavromatis K."/>
            <person name="Sikorski J."/>
            <person name="Lapidus A."/>
            <person name="Glavina Del Rio T."/>
            <person name="Copeland A."/>
            <person name="Tice H."/>
            <person name="Cheng J.F."/>
            <person name="Lucas S."/>
            <person name="Chen F."/>
            <person name="Nolan M."/>
            <person name="Bruce D."/>
            <person name="Goodwin L."/>
            <person name="Pitluck S."/>
            <person name="Ivanova N."/>
            <person name="Ovchinnikova G."/>
            <person name="Pati A."/>
            <person name="Chen A."/>
            <person name="Palaniappan K."/>
            <person name="Land M."/>
            <person name="Hauser L."/>
            <person name="Chang Y.J."/>
            <person name="Jeffries C.D."/>
            <person name="Chain P."/>
            <person name="Meincke L."/>
            <person name="Sims D."/>
            <person name="Chertkov O."/>
            <person name="Han C."/>
            <person name="Brettin T."/>
            <person name="Detter J.C."/>
            <person name="Wahrenburg C."/>
            <person name="Rohde M."/>
            <person name="Pukall R."/>
            <person name="Goker M."/>
            <person name="Bristow J."/>
            <person name="Eisen J.A."/>
            <person name="Markowitz V."/>
            <person name="Hugenholtz P."/>
            <person name="Klenk H.P."/>
            <person name="Kyrpides N.C."/>
        </authorList>
    </citation>
    <scope>NUCLEOTIDE SEQUENCE [LARGE SCALE GENOMIC DNA]</scope>
    <source>
        <strain evidence="2">ATCC 27009 / DSM 446 / BCRC 14685 / JCM 5260 / KCTC 1825 / NBRC 15652 / NCIMB 11725 / NRRL B-14509 / 104-IA</strain>
    </source>
</reference>
<dbReference type="HOGENOM" id="CLU_156353_0_0_9"/>
<gene>
    <name evidence="1" type="ordered locus">Aaci_1093</name>
</gene>
<dbReference type="EMBL" id="CP001727">
    <property type="protein sequence ID" value="ACV58129.1"/>
    <property type="molecule type" value="Genomic_DNA"/>
</dbReference>
<dbReference type="AlphaFoldDB" id="C8WVK7"/>
<dbReference type="Proteomes" id="UP000001917">
    <property type="component" value="Chromosome"/>
</dbReference>
<reference evidence="2" key="1">
    <citation type="submission" date="2009-09" db="EMBL/GenBank/DDBJ databases">
        <title>The complete chromosome of Alicyclobacillus acidocaldarius subsp. acidocaldarius DSM 446.</title>
        <authorList>
            <consortium name="US DOE Joint Genome Institute (JGI-PGF)"/>
            <person name="Lucas S."/>
            <person name="Copeland A."/>
            <person name="Lapidus A."/>
            <person name="Glavina del Rio T."/>
            <person name="Dalin E."/>
            <person name="Tice H."/>
            <person name="Bruce D."/>
            <person name="Goodwin L."/>
            <person name="Pitluck S."/>
            <person name="Kyrpides N."/>
            <person name="Mavromatis K."/>
            <person name="Ivanova N."/>
            <person name="Ovchinnikova G."/>
            <person name="Chertkov O."/>
            <person name="Sims D."/>
            <person name="Brettin T."/>
            <person name="Detter J.C."/>
            <person name="Han C."/>
            <person name="Larimer F."/>
            <person name="Land M."/>
            <person name="Hauser L."/>
            <person name="Markowitz V."/>
            <person name="Cheng J.-F."/>
            <person name="Hugenholtz P."/>
            <person name="Woyke T."/>
            <person name="Wu D."/>
            <person name="Pukall R."/>
            <person name="Klenk H.-P."/>
            <person name="Eisen J.A."/>
        </authorList>
    </citation>
    <scope>NUCLEOTIDE SEQUENCE [LARGE SCALE GENOMIC DNA]</scope>
    <source>
        <strain evidence="2">ATCC 27009 / DSM 446 / BCRC 14685 / JCM 5260 / KCTC 1825 / NBRC 15652 / NCIMB 11725 / NRRL B-14509 / 104-IA</strain>
    </source>
</reference>